<keyword evidence="1" id="KW-1133">Transmembrane helix</keyword>
<evidence type="ECO:0000313" key="2">
    <source>
        <dbReference type="EMBL" id="KKM26557.1"/>
    </source>
</evidence>
<accession>A0A0F9IGE1</accession>
<comment type="caution">
    <text evidence="2">The sequence shown here is derived from an EMBL/GenBank/DDBJ whole genome shotgun (WGS) entry which is preliminary data.</text>
</comment>
<sequence>MKRSLPYFIAGVCIYLIMAAVRLYGADLKIMVRVPHQSPADSAMSDTTWKAIEAQSYAHSIQRLGAVSISNKAFSVRGYVVRGAESQAALLCADTLWFQWLKKSGGFPQIEIFISEIQEPE</sequence>
<protein>
    <submittedName>
        <fullName evidence="2">Uncharacterized protein</fullName>
    </submittedName>
</protein>
<keyword evidence="1" id="KW-0472">Membrane</keyword>
<reference evidence="2" key="1">
    <citation type="journal article" date="2015" name="Nature">
        <title>Complex archaea that bridge the gap between prokaryotes and eukaryotes.</title>
        <authorList>
            <person name="Spang A."/>
            <person name="Saw J.H."/>
            <person name="Jorgensen S.L."/>
            <person name="Zaremba-Niedzwiedzka K."/>
            <person name="Martijn J."/>
            <person name="Lind A.E."/>
            <person name="van Eijk R."/>
            <person name="Schleper C."/>
            <person name="Guy L."/>
            <person name="Ettema T.J."/>
        </authorList>
    </citation>
    <scope>NUCLEOTIDE SEQUENCE</scope>
</reference>
<name>A0A0F9IGE1_9ZZZZ</name>
<feature type="transmembrane region" description="Helical" evidence="1">
    <location>
        <begin position="6"/>
        <end position="25"/>
    </location>
</feature>
<gene>
    <name evidence="2" type="ORF">LCGC14_1583630</name>
</gene>
<dbReference type="AlphaFoldDB" id="A0A0F9IGE1"/>
<evidence type="ECO:0000256" key="1">
    <source>
        <dbReference type="SAM" id="Phobius"/>
    </source>
</evidence>
<dbReference type="EMBL" id="LAZR01012491">
    <property type="protein sequence ID" value="KKM26557.1"/>
    <property type="molecule type" value="Genomic_DNA"/>
</dbReference>
<proteinExistence type="predicted"/>
<organism evidence="2">
    <name type="scientific">marine sediment metagenome</name>
    <dbReference type="NCBI Taxonomy" id="412755"/>
    <lineage>
        <taxon>unclassified sequences</taxon>
        <taxon>metagenomes</taxon>
        <taxon>ecological metagenomes</taxon>
    </lineage>
</organism>
<keyword evidence="1" id="KW-0812">Transmembrane</keyword>